<dbReference type="EMBL" id="BOOC01000002">
    <property type="protein sequence ID" value="GIH37824.1"/>
    <property type="molecule type" value="Genomic_DNA"/>
</dbReference>
<protein>
    <submittedName>
        <fullName evidence="1">Uncharacterized protein</fullName>
    </submittedName>
</protein>
<reference evidence="1 2" key="1">
    <citation type="submission" date="2021-01" db="EMBL/GenBank/DDBJ databases">
        <title>Whole genome shotgun sequence of Microbispora corallina NBRC 16416.</title>
        <authorList>
            <person name="Komaki H."/>
            <person name="Tamura T."/>
        </authorList>
    </citation>
    <scope>NUCLEOTIDE SEQUENCE [LARGE SCALE GENOMIC DNA]</scope>
    <source>
        <strain evidence="1 2">NBRC 16416</strain>
    </source>
</reference>
<name>A0ABQ4FSM1_9ACTN</name>
<organism evidence="1 2">
    <name type="scientific">Microbispora corallina</name>
    <dbReference type="NCBI Taxonomy" id="83302"/>
    <lineage>
        <taxon>Bacteria</taxon>
        <taxon>Bacillati</taxon>
        <taxon>Actinomycetota</taxon>
        <taxon>Actinomycetes</taxon>
        <taxon>Streptosporangiales</taxon>
        <taxon>Streptosporangiaceae</taxon>
        <taxon>Microbispora</taxon>
    </lineage>
</organism>
<keyword evidence="2" id="KW-1185">Reference proteome</keyword>
<proteinExistence type="predicted"/>
<dbReference type="Proteomes" id="UP000603904">
    <property type="component" value="Unassembled WGS sequence"/>
</dbReference>
<accession>A0ABQ4FSM1</accession>
<sequence>MGSAAARARTASAAATACSTWSGVGTEWTPATRPSRGLVTVCSASPVAGRPASQKGRGSEVRLTSMSLTLCQRVAPGATPPSTIGPERHATVDKFVMSQMRGNFGMFSVSQRFESRATWLSHHPGLSRDPNMGRARR</sequence>
<evidence type="ECO:0000313" key="2">
    <source>
        <dbReference type="Proteomes" id="UP000603904"/>
    </source>
</evidence>
<comment type="caution">
    <text evidence="1">The sequence shown here is derived from an EMBL/GenBank/DDBJ whole genome shotgun (WGS) entry which is preliminary data.</text>
</comment>
<gene>
    <name evidence="1" type="ORF">Mco01_08240</name>
</gene>
<evidence type="ECO:0000313" key="1">
    <source>
        <dbReference type="EMBL" id="GIH37824.1"/>
    </source>
</evidence>